<dbReference type="Gene3D" id="1.20.1250.20">
    <property type="entry name" value="MFS general substrate transporter like domains"/>
    <property type="match status" value="2"/>
</dbReference>
<dbReference type="InterPro" id="IPR050327">
    <property type="entry name" value="Proton-linked_MCT"/>
</dbReference>
<keyword evidence="3" id="KW-0472">Membrane</keyword>
<dbReference type="PROSITE" id="PS50850">
    <property type="entry name" value="MFS"/>
    <property type="match status" value="1"/>
</dbReference>
<dbReference type="EMBL" id="KE145373">
    <property type="protein sequence ID" value="EPE24735.1"/>
    <property type="molecule type" value="Genomic_DNA"/>
</dbReference>
<dbReference type="Pfam" id="PF07690">
    <property type="entry name" value="MFS_1"/>
    <property type="match status" value="1"/>
</dbReference>
<dbReference type="GO" id="GO:0022857">
    <property type="term" value="F:transmembrane transporter activity"/>
    <property type="evidence" value="ECO:0007669"/>
    <property type="project" value="InterPro"/>
</dbReference>
<feature type="transmembrane region" description="Helical" evidence="3">
    <location>
        <begin position="216"/>
        <end position="234"/>
    </location>
</feature>
<dbReference type="GO" id="GO:0016020">
    <property type="term" value="C:membrane"/>
    <property type="evidence" value="ECO:0007669"/>
    <property type="project" value="UniProtKB-SubCell"/>
</dbReference>
<evidence type="ECO:0000313" key="5">
    <source>
        <dbReference type="EMBL" id="EPE24735.1"/>
    </source>
</evidence>
<feature type="transmembrane region" description="Helical" evidence="3">
    <location>
        <begin position="295"/>
        <end position="316"/>
    </location>
</feature>
<evidence type="ECO:0000256" key="3">
    <source>
        <dbReference type="SAM" id="Phobius"/>
    </source>
</evidence>
<feature type="transmembrane region" description="Helical" evidence="3">
    <location>
        <begin position="348"/>
        <end position="365"/>
    </location>
</feature>
<dbReference type="InterPro" id="IPR036259">
    <property type="entry name" value="MFS_trans_sf"/>
</dbReference>
<evidence type="ECO:0000259" key="4">
    <source>
        <dbReference type="PROSITE" id="PS50850"/>
    </source>
</evidence>
<keyword evidence="3" id="KW-0812">Transmembrane</keyword>
<reference evidence="5 6" key="1">
    <citation type="journal article" date="2013" name="BMC Genomics">
        <title>Genomics-driven discovery of the pneumocandin biosynthetic gene cluster in the fungus Glarea lozoyensis.</title>
        <authorList>
            <person name="Chen L."/>
            <person name="Yue Q."/>
            <person name="Zhang X."/>
            <person name="Xiang M."/>
            <person name="Wang C."/>
            <person name="Li S."/>
            <person name="Che Y."/>
            <person name="Ortiz-Lopez F.J."/>
            <person name="Bills G.F."/>
            <person name="Liu X."/>
            <person name="An Z."/>
        </authorList>
    </citation>
    <scope>NUCLEOTIDE SEQUENCE [LARGE SCALE GENOMIC DNA]</scope>
    <source>
        <strain evidence="6">ATCC 20868 / MF5171</strain>
    </source>
</reference>
<keyword evidence="3" id="KW-1133">Transmembrane helix</keyword>
<dbReference type="PANTHER" id="PTHR11360:SF287">
    <property type="entry name" value="MFS MONOCARBOXYLATE TRANSPORTER"/>
    <property type="match status" value="1"/>
</dbReference>
<dbReference type="PANTHER" id="PTHR11360">
    <property type="entry name" value="MONOCARBOXYLATE TRANSPORTER"/>
    <property type="match status" value="1"/>
</dbReference>
<feature type="transmembrane region" description="Helical" evidence="3">
    <location>
        <begin position="157"/>
        <end position="174"/>
    </location>
</feature>
<comment type="subcellular location">
    <subcellularLocation>
        <location evidence="1">Membrane</location>
        <topology evidence="1">Multi-pass membrane protein</topology>
    </subcellularLocation>
</comment>
<dbReference type="InterPro" id="IPR020846">
    <property type="entry name" value="MFS_dom"/>
</dbReference>
<feature type="transmembrane region" description="Helical" evidence="3">
    <location>
        <begin position="93"/>
        <end position="117"/>
    </location>
</feature>
<dbReference type="eggNOG" id="KOG2504">
    <property type="taxonomic scope" value="Eukaryota"/>
</dbReference>
<sequence length="454" mass="48501">MASQTASLSSYELRNMADASMNSPVVSHTQENVAENNEIEVPSLPPTDHGKAAYLVLLGCTVLQAPIWAYSLSFGVFQAYYTTQHPLTGSPSTLATIGTTLNGVIYLSMPLTFTLLTRYPLLRRYCAPLGLLLTIISLLLSSYATSIWHLILTQGVLNALGSGLLFAPTSLYLSEWFVHRKGMAYGVIWAGKSAAGVAFPFLTTYFLNTYGAPKTLRIWCIASTILTLPLLFVLKPRLPLPTSRSPRPLSFAFLKNPTFWTLQIGNVIQSFGYLLPSAYLPSYAHDLGLPNLTGAILVALFSLASTPGGIVHGILCDRSSPTLIILLSSLGSALAVFVFWGLATESPLPLLVVFALVYGFFAGGFSSTYPGVEKELKSQDEELDTGLVMGCLLGGRGVGYVVSGPVSGGLLGVWKAGGSWGGGNEYGGVVLVTGITAVLGGWGWGWKYGRKVFC</sequence>
<dbReference type="InterPro" id="IPR011701">
    <property type="entry name" value="MFS"/>
</dbReference>
<feature type="transmembrane region" description="Helical" evidence="3">
    <location>
        <begin position="386"/>
        <end position="406"/>
    </location>
</feature>
<feature type="transmembrane region" description="Helical" evidence="3">
    <location>
        <begin position="323"/>
        <end position="342"/>
    </location>
</feature>
<comment type="similarity">
    <text evidence="2">Belongs to the major facilitator superfamily. Monocarboxylate porter (TC 2.A.1.13) family.</text>
</comment>
<dbReference type="KEGG" id="glz:GLAREA_08588"/>
<evidence type="ECO:0000313" key="6">
    <source>
        <dbReference type="Proteomes" id="UP000016922"/>
    </source>
</evidence>
<dbReference type="OrthoDB" id="2213137at2759"/>
<accession>S3CFM4</accession>
<dbReference type="Proteomes" id="UP000016922">
    <property type="component" value="Unassembled WGS sequence"/>
</dbReference>
<feature type="domain" description="Major facilitator superfamily (MFS) profile" evidence="4">
    <location>
        <begin position="258"/>
        <end position="454"/>
    </location>
</feature>
<feature type="transmembrane region" description="Helical" evidence="3">
    <location>
        <begin position="186"/>
        <end position="210"/>
    </location>
</feature>
<evidence type="ECO:0000256" key="2">
    <source>
        <dbReference type="ARBA" id="ARBA00006727"/>
    </source>
</evidence>
<gene>
    <name evidence="5" type="ORF">GLAREA_08588</name>
</gene>
<evidence type="ECO:0000256" key="1">
    <source>
        <dbReference type="ARBA" id="ARBA00004141"/>
    </source>
</evidence>
<feature type="transmembrane region" description="Helical" evidence="3">
    <location>
        <begin position="129"/>
        <end position="151"/>
    </location>
</feature>
<dbReference type="RefSeq" id="XP_008088823.1">
    <property type="nucleotide sequence ID" value="XM_008090632.1"/>
</dbReference>
<feature type="transmembrane region" description="Helical" evidence="3">
    <location>
        <begin position="426"/>
        <end position="446"/>
    </location>
</feature>
<dbReference type="AlphaFoldDB" id="S3CFM4"/>
<protein>
    <submittedName>
        <fullName evidence="5">MFS general substrate transporter</fullName>
    </submittedName>
</protein>
<organism evidence="5 6">
    <name type="scientific">Glarea lozoyensis (strain ATCC 20868 / MF5171)</name>
    <dbReference type="NCBI Taxonomy" id="1116229"/>
    <lineage>
        <taxon>Eukaryota</taxon>
        <taxon>Fungi</taxon>
        <taxon>Dikarya</taxon>
        <taxon>Ascomycota</taxon>
        <taxon>Pezizomycotina</taxon>
        <taxon>Leotiomycetes</taxon>
        <taxon>Helotiales</taxon>
        <taxon>Helotiaceae</taxon>
        <taxon>Glarea</taxon>
    </lineage>
</organism>
<dbReference type="HOGENOM" id="CLU_001265_1_2_1"/>
<proteinExistence type="inferred from homology"/>
<dbReference type="GeneID" id="19467636"/>
<keyword evidence="6" id="KW-1185">Reference proteome</keyword>
<dbReference type="SUPFAM" id="SSF103473">
    <property type="entry name" value="MFS general substrate transporter"/>
    <property type="match status" value="1"/>
</dbReference>
<feature type="transmembrane region" description="Helical" evidence="3">
    <location>
        <begin position="52"/>
        <end position="81"/>
    </location>
</feature>
<dbReference type="OMA" id="VWQLIAT"/>
<name>S3CFM4_GLAL2</name>